<feature type="binding site" evidence="4">
    <location>
        <position position="58"/>
    </location>
    <ligand>
        <name>substrate</name>
    </ligand>
</feature>
<dbReference type="InterPro" id="IPR000649">
    <property type="entry name" value="IF-2B-related"/>
</dbReference>
<dbReference type="GO" id="GO:0043917">
    <property type="term" value="F:ribose 1,5-bisphosphate isomerase activity"/>
    <property type="evidence" value="ECO:0007669"/>
    <property type="project" value="UniProtKB-UniRule"/>
</dbReference>
<dbReference type="OrthoDB" id="27639at2157"/>
<evidence type="ECO:0000256" key="1">
    <source>
        <dbReference type="ARBA" id="ARBA00009229"/>
    </source>
</evidence>
<dbReference type="GeneID" id="4462548"/>
<gene>
    <name evidence="5" type="ordered locus">Mthe_1262</name>
</gene>
<dbReference type="Gene3D" id="3.40.50.10470">
    <property type="entry name" value="Translation initiation factor eif-2b, domain 2"/>
    <property type="match status" value="1"/>
</dbReference>
<dbReference type="KEGG" id="mtp:Mthe_1262"/>
<dbReference type="AlphaFoldDB" id="A0B8L7"/>
<keyword evidence="3 4" id="KW-0119">Carbohydrate metabolism</keyword>
<comment type="similarity">
    <text evidence="1 4">Belongs to the eIF-2B alpha/beta/delta subunits family. R15P isomerase subfamily.</text>
</comment>
<reference evidence="5 6" key="1">
    <citation type="submission" date="2006-10" db="EMBL/GenBank/DDBJ databases">
        <title>Complete sequence of Methanosaeta thermophila PT.</title>
        <authorList>
            <consortium name="US DOE Joint Genome Institute"/>
            <person name="Copeland A."/>
            <person name="Lucas S."/>
            <person name="Lapidus A."/>
            <person name="Barry K."/>
            <person name="Detter J.C."/>
            <person name="Glavina del Rio T."/>
            <person name="Hammon N."/>
            <person name="Israni S."/>
            <person name="Pitluck S."/>
            <person name="Chain P."/>
            <person name="Malfatti S."/>
            <person name="Shin M."/>
            <person name="Vergez L."/>
            <person name="Schmutz J."/>
            <person name="Larimer F."/>
            <person name="Land M."/>
            <person name="Hauser L."/>
            <person name="Kyrpides N."/>
            <person name="Kim E."/>
            <person name="Smith K.S."/>
            <person name="Ingram-Smith C."/>
            <person name="Richardson P."/>
        </authorList>
    </citation>
    <scope>NUCLEOTIDE SEQUENCE [LARGE SCALE GENOMIC DNA]</scope>
    <source>
        <strain evidence="6">DSM 6194 / JCM 14653 / NBRC 101360 / PT</strain>
    </source>
</reference>
<dbReference type="Proteomes" id="UP000000674">
    <property type="component" value="Chromosome"/>
</dbReference>
<dbReference type="InterPro" id="IPR027363">
    <property type="entry name" value="M1Pi_N"/>
</dbReference>
<dbReference type="EC" id="5.3.1.29" evidence="4"/>
<comment type="caution">
    <text evidence="4">Lacks conserved residue(s) required for the propagation of feature annotation.</text>
</comment>
<protein>
    <recommendedName>
        <fullName evidence="4">Ribose 1,5-bisphosphate isomerase</fullName>
        <shortName evidence="4">R15P isomerase</shortName>
        <shortName evidence="4">R15Pi</shortName>
        <ecNumber evidence="4">5.3.1.29</ecNumber>
    </recommendedName>
    <alternativeName>
        <fullName evidence="4">Ribulose 1,5-bisphosphate synthase</fullName>
        <shortName evidence="4">RuBP synthase</shortName>
    </alternativeName>
</protein>
<organism evidence="5 6">
    <name type="scientific">Methanothrix thermoacetophila (strain DSM 6194 / JCM 14653 / NBRC 101360 / PT)</name>
    <name type="common">Methanosaeta thermophila</name>
    <dbReference type="NCBI Taxonomy" id="349307"/>
    <lineage>
        <taxon>Archaea</taxon>
        <taxon>Methanobacteriati</taxon>
        <taxon>Methanobacteriota</taxon>
        <taxon>Stenosarchaea group</taxon>
        <taxon>Methanomicrobia</taxon>
        <taxon>Methanotrichales</taxon>
        <taxon>Methanotrichaceae</taxon>
        <taxon>Methanothrix</taxon>
    </lineage>
</organism>
<keyword evidence="2 4" id="KW-0413">Isomerase</keyword>
<dbReference type="FunFam" id="3.40.50.10470:FF:000019">
    <property type="entry name" value="Ribose 1,5-bisphosphate isomerase"/>
    <property type="match status" value="1"/>
</dbReference>
<dbReference type="InterPro" id="IPR042529">
    <property type="entry name" value="IF_2B-like_C"/>
</dbReference>
<dbReference type="HOGENOM" id="CLU_016218_2_1_2"/>
<evidence type="ECO:0000256" key="3">
    <source>
        <dbReference type="ARBA" id="ARBA00023277"/>
    </source>
</evidence>
<dbReference type="InterPro" id="IPR011559">
    <property type="entry name" value="Initiation_fac_2B_a/b/d"/>
</dbReference>
<comment type="function">
    <text evidence="4">Catalyzes the isomerization of ribose 1,5-bisphosphate (R15P) to ribulose 1,5-bisphosphate (RuBP), the CO(2) acceptor and substrate for RubisCO. Functions in an archaeal AMP degradation pathway, together with AMP phosphorylase and RubisCO.</text>
</comment>
<evidence type="ECO:0000256" key="2">
    <source>
        <dbReference type="ARBA" id="ARBA00023235"/>
    </source>
</evidence>
<keyword evidence="6" id="KW-1185">Reference proteome</keyword>
<dbReference type="EMBL" id="CP000477">
    <property type="protein sequence ID" value="ABK15041.1"/>
    <property type="molecule type" value="Genomic_DNA"/>
</dbReference>
<feature type="active site" description="Proton donor" evidence="4">
    <location>
        <position position="191"/>
    </location>
</feature>
<dbReference type="HAMAP" id="MF_02230">
    <property type="entry name" value="R15P_isomerase"/>
    <property type="match status" value="1"/>
</dbReference>
<dbReference type="RefSeq" id="WP_011696433.1">
    <property type="nucleotide sequence ID" value="NC_008553.1"/>
</dbReference>
<evidence type="ECO:0000256" key="4">
    <source>
        <dbReference type="HAMAP-Rule" id="MF_02230"/>
    </source>
</evidence>
<dbReference type="PANTHER" id="PTHR43475:SF2">
    <property type="entry name" value="RIBOSE 1,5-BISPHOSPHATE ISOMERASE"/>
    <property type="match status" value="1"/>
</dbReference>
<dbReference type="PANTHER" id="PTHR43475">
    <property type="entry name" value="METHYLTHIORIBOSE-1-PHOSPHATE ISOMERASE"/>
    <property type="match status" value="1"/>
</dbReference>
<feature type="binding site" evidence="4">
    <location>
        <begin position="201"/>
        <end position="202"/>
    </location>
    <ligand>
        <name>substrate</name>
    </ligand>
</feature>
<dbReference type="Gene3D" id="1.20.120.420">
    <property type="entry name" value="translation initiation factor eif-2b, domain 1"/>
    <property type="match status" value="1"/>
</dbReference>
<dbReference type="InterPro" id="IPR037171">
    <property type="entry name" value="NagB/RpiA_transferase-like"/>
</dbReference>
<dbReference type="GO" id="GO:0019323">
    <property type="term" value="P:pentose catabolic process"/>
    <property type="evidence" value="ECO:0007669"/>
    <property type="project" value="UniProtKB-UniRule"/>
</dbReference>
<dbReference type="NCBIfam" id="TIGR00511">
    <property type="entry name" value="ribulose_e2b2"/>
    <property type="match status" value="1"/>
</dbReference>
<comment type="miscellaneous">
    <text evidence="4">Reaction proceeds via a cis-phosphoenolate intermediate.</text>
</comment>
<dbReference type="STRING" id="349307.Mthe_1262"/>
<evidence type="ECO:0000313" key="6">
    <source>
        <dbReference type="Proteomes" id="UP000000674"/>
    </source>
</evidence>
<evidence type="ECO:0000313" key="5">
    <source>
        <dbReference type="EMBL" id="ABK15041.1"/>
    </source>
</evidence>
<feature type="binding site" evidence="4">
    <location>
        <position position="227"/>
    </location>
    <ligand>
        <name>substrate</name>
    </ligand>
</feature>
<sequence>MIEDTAEKIRSMEIRGAGLIARAAAAALRDFVLTLDVSSLDEFDSALKKAADTLLRTRPTAVSLSNAVRMVARYRSEDLESARREVVANAERFIESSLKAVERIGEIGSRRVRDGDVILTHCNSSAALAVIERAHRDGKRIEVIATESRPRYQGHLTIKRLDEVGIPTELIVDSAVRSVIEDVDLVVVGADVVTANGSLVNKIGTSQIALCAHEARKPFMAAAETYKFSPDTLMGELVEIEERGPEEVLDDYMRYKHLRVRNPAFDVTPHQYIDVICTEVGAIPPEMSYIIIKEWLGWEIRA</sequence>
<comment type="catalytic activity">
    <reaction evidence="4">
        <text>alpha-D-ribose 1,5-bisphosphate = D-ribulose 1,5-bisphosphate</text>
        <dbReference type="Rhea" id="RHEA:32243"/>
        <dbReference type="ChEBI" id="CHEBI:57870"/>
        <dbReference type="ChEBI" id="CHEBI:68688"/>
        <dbReference type="EC" id="5.3.1.29"/>
    </reaction>
</comment>
<proteinExistence type="inferred from homology"/>
<dbReference type="GO" id="GO:0019509">
    <property type="term" value="P:L-methionine salvage from methylthioadenosine"/>
    <property type="evidence" value="ECO:0007669"/>
    <property type="project" value="TreeGrafter"/>
</dbReference>
<dbReference type="Pfam" id="PF01008">
    <property type="entry name" value="IF-2B"/>
    <property type="match status" value="1"/>
</dbReference>
<feature type="active site" description="Proton acceptor" evidence="4">
    <location>
        <position position="122"/>
    </location>
</feature>
<name>A0B8L7_METTP</name>
<dbReference type="SUPFAM" id="SSF100950">
    <property type="entry name" value="NagB/RpiA/CoA transferase-like"/>
    <property type="match status" value="1"/>
</dbReference>
<dbReference type="InterPro" id="IPR005250">
    <property type="entry name" value="R15Pi"/>
</dbReference>
<dbReference type="NCBIfam" id="TIGR00524">
    <property type="entry name" value="eIF-2B_rel"/>
    <property type="match status" value="1"/>
</dbReference>
<dbReference type="GO" id="GO:0046523">
    <property type="term" value="F:S-methyl-5-thioribose-1-phosphate isomerase activity"/>
    <property type="evidence" value="ECO:0007669"/>
    <property type="project" value="TreeGrafter"/>
</dbReference>
<accession>A0B8L7</accession>
<feature type="binding site" evidence="4">
    <location>
        <begin position="15"/>
        <end position="18"/>
    </location>
    <ligand>
        <name>substrate</name>
    </ligand>
</feature>